<dbReference type="Pfam" id="PF16021">
    <property type="entry name" value="PDCD7"/>
    <property type="match status" value="1"/>
</dbReference>
<organism evidence="1 2">
    <name type="scientific">Brachionus calyciflorus</name>
    <dbReference type="NCBI Taxonomy" id="104777"/>
    <lineage>
        <taxon>Eukaryota</taxon>
        <taxon>Metazoa</taxon>
        <taxon>Spiralia</taxon>
        <taxon>Gnathifera</taxon>
        <taxon>Rotifera</taxon>
        <taxon>Eurotatoria</taxon>
        <taxon>Monogononta</taxon>
        <taxon>Pseudotrocha</taxon>
        <taxon>Ploima</taxon>
        <taxon>Brachionidae</taxon>
        <taxon>Brachionus</taxon>
    </lineage>
</organism>
<name>A0A814H1G8_9BILA</name>
<reference evidence="1" key="1">
    <citation type="submission" date="2021-02" db="EMBL/GenBank/DDBJ databases">
        <authorList>
            <person name="Nowell W R."/>
        </authorList>
    </citation>
    <scope>NUCLEOTIDE SEQUENCE</scope>
    <source>
        <strain evidence="1">Ploen Becks lab</strain>
    </source>
</reference>
<proteinExistence type="predicted"/>
<dbReference type="OrthoDB" id="2289628at2759"/>
<evidence type="ECO:0000313" key="1">
    <source>
        <dbReference type="EMBL" id="CAF1004428.1"/>
    </source>
</evidence>
<protein>
    <submittedName>
        <fullName evidence="1">Uncharacterized protein</fullName>
    </submittedName>
</protein>
<dbReference type="InterPro" id="IPR031974">
    <property type="entry name" value="PDCD7"/>
</dbReference>
<accession>A0A814H1G8</accession>
<dbReference type="AlphaFoldDB" id="A0A814H1G8"/>
<gene>
    <name evidence="1" type="ORF">OXX778_LOCUS16577</name>
</gene>
<dbReference type="EMBL" id="CAJNOC010003958">
    <property type="protein sequence ID" value="CAF1004428.1"/>
    <property type="molecule type" value="Genomic_DNA"/>
</dbReference>
<evidence type="ECO:0000313" key="2">
    <source>
        <dbReference type="Proteomes" id="UP000663879"/>
    </source>
</evidence>
<sequence>MSKENVDSIKRNPDFQTIKENIFEICNHIEKLKNLINQSKNLNSETIVNIDKNDLLLILNDAVLRFNDLNSKETKKFIRKRALKRKKHKNVNKDNYYDLKLEDLFKSKSIFGGKKIDLDTNTYNDNVNFNYDLDSYNRGLFELKQLNEYAQTLRKLLSVRSKQKNQNISNDFEFQEILKLIDEKRNDYEGNKKLILESIPKSNLHRNPSFNKILKEHEMNLRKILFGETFTENDYEEQLFLEQLVHIRYEWDQFITQDHDRSKTIPIEWVFPNQNPNDEWKQFVKND</sequence>
<comment type="caution">
    <text evidence="1">The sequence shown here is derived from an EMBL/GenBank/DDBJ whole genome shotgun (WGS) entry which is preliminary data.</text>
</comment>
<dbReference type="Proteomes" id="UP000663879">
    <property type="component" value="Unassembled WGS sequence"/>
</dbReference>
<keyword evidence="2" id="KW-1185">Reference proteome</keyword>